<reference evidence="1 2" key="1">
    <citation type="journal article" date="2018" name="Nat. Ecol. Evol.">
        <title>Pezizomycetes genomes reveal the molecular basis of ectomycorrhizal truffle lifestyle.</title>
        <authorList>
            <person name="Murat C."/>
            <person name="Payen T."/>
            <person name="Noel B."/>
            <person name="Kuo A."/>
            <person name="Morin E."/>
            <person name="Chen J."/>
            <person name="Kohler A."/>
            <person name="Krizsan K."/>
            <person name="Balestrini R."/>
            <person name="Da Silva C."/>
            <person name="Montanini B."/>
            <person name="Hainaut M."/>
            <person name="Levati E."/>
            <person name="Barry K.W."/>
            <person name="Belfiori B."/>
            <person name="Cichocki N."/>
            <person name="Clum A."/>
            <person name="Dockter R.B."/>
            <person name="Fauchery L."/>
            <person name="Guy J."/>
            <person name="Iotti M."/>
            <person name="Le Tacon F."/>
            <person name="Lindquist E.A."/>
            <person name="Lipzen A."/>
            <person name="Malagnac F."/>
            <person name="Mello A."/>
            <person name="Molinier V."/>
            <person name="Miyauchi S."/>
            <person name="Poulain J."/>
            <person name="Riccioni C."/>
            <person name="Rubini A."/>
            <person name="Sitrit Y."/>
            <person name="Splivallo R."/>
            <person name="Traeger S."/>
            <person name="Wang M."/>
            <person name="Zifcakova L."/>
            <person name="Wipf D."/>
            <person name="Zambonelli A."/>
            <person name="Paolocci F."/>
            <person name="Nowrousian M."/>
            <person name="Ottonello S."/>
            <person name="Baldrian P."/>
            <person name="Spatafora J.W."/>
            <person name="Henrissat B."/>
            <person name="Nagy L.G."/>
            <person name="Aury J.M."/>
            <person name="Wincker P."/>
            <person name="Grigoriev I.V."/>
            <person name="Bonfante P."/>
            <person name="Martin F.M."/>
        </authorList>
    </citation>
    <scope>NUCLEOTIDE SEQUENCE [LARGE SCALE GENOMIC DNA]</scope>
    <source>
        <strain evidence="1 2">RN42</strain>
    </source>
</reference>
<keyword evidence="2" id="KW-1185">Reference proteome</keyword>
<dbReference type="EMBL" id="ML119659">
    <property type="protein sequence ID" value="RPA84392.1"/>
    <property type="molecule type" value="Genomic_DNA"/>
</dbReference>
<dbReference type="AlphaFoldDB" id="A0A3N4IE27"/>
<accession>A0A3N4IE27</accession>
<gene>
    <name evidence="1" type="ORF">BJ508DRAFT_37802</name>
</gene>
<organism evidence="1 2">
    <name type="scientific">Ascobolus immersus RN42</name>
    <dbReference type="NCBI Taxonomy" id="1160509"/>
    <lineage>
        <taxon>Eukaryota</taxon>
        <taxon>Fungi</taxon>
        <taxon>Dikarya</taxon>
        <taxon>Ascomycota</taxon>
        <taxon>Pezizomycotina</taxon>
        <taxon>Pezizomycetes</taxon>
        <taxon>Pezizales</taxon>
        <taxon>Ascobolaceae</taxon>
        <taxon>Ascobolus</taxon>
    </lineage>
</organism>
<name>A0A3N4IE27_ASCIM</name>
<proteinExistence type="predicted"/>
<protein>
    <submittedName>
        <fullName evidence="1">Uncharacterized protein</fullName>
    </submittedName>
</protein>
<sequence length="88" mass="9970">MVKGACEIKLSGLGRYHRGFERKSPERSLKGPTLADSLRWKLLEHSECSGFRTVSSETIGSRVQFGYVPSLFFCFLVRRLTGSGRLRM</sequence>
<evidence type="ECO:0000313" key="1">
    <source>
        <dbReference type="EMBL" id="RPA84392.1"/>
    </source>
</evidence>
<evidence type="ECO:0000313" key="2">
    <source>
        <dbReference type="Proteomes" id="UP000275078"/>
    </source>
</evidence>
<dbReference type="Proteomes" id="UP000275078">
    <property type="component" value="Unassembled WGS sequence"/>
</dbReference>